<dbReference type="InterPro" id="IPR039424">
    <property type="entry name" value="SBP_5"/>
</dbReference>
<sequence length="556" mass="59369">MTPRSNPTRLALGSAALVLAAVVAVSCSTAPPPLESGSGGDGQDADVADLVPVEPFELITTTTADNPQRFEVGRLIAEAWSEAGIPVELATYSPDEMTRRAFTSKEFDTYLIEYVMNVDRLDPNDFLSRFYSGNAGADGSNLSGYQDPEFDQLYEDQLAAADDAERGELVDRAQAKLAADVPIGLVLHPTNVGPYNARDWSDAVDAAEAPAYNLWSLLEMEPTGERRTLVVAVIAGATTLNPVAATDVGDKLPVSYLYDTLVRIGPDGGPQPWAAESVETDGATVRARLREGMLFHDGTPVTAADVKFTFDYLVQHAAPAYAARLAQLESVQVDGDTVVFQLAEQSAAFESVVLSTVPILPRHVWEPITDPLGYDNAAPIGSGPFAFESFRRDSALRLTANADHFRAPRADGVVLAVYGNRDAMIGALETGDADLVSVPLTTSQAGRFDGSSSVGLIERPGYGWIGVHYNMRKPPFDDVAMRRALTLALPSQDIIDIVYEGSAQPAGSVIAPSVRWGDPDVTPQPFDPDAARAELEAAGYVFDGDTLYYPPGAGGR</sequence>
<dbReference type="PANTHER" id="PTHR30290">
    <property type="entry name" value="PERIPLASMIC BINDING COMPONENT OF ABC TRANSPORTER"/>
    <property type="match status" value="1"/>
</dbReference>
<evidence type="ECO:0000313" key="3">
    <source>
        <dbReference type="EMBL" id="SEF18892.1"/>
    </source>
</evidence>
<evidence type="ECO:0000259" key="2">
    <source>
        <dbReference type="Pfam" id="PF00496"/>
    </source>
</evidence>
<feature type="signal peptide" evidence="1">
    <location>
        <begin position="1"/>
        <end position="20"/>
    </location>
</feature>
<dbReference type="AlphaFoldDB" id="A0A1H5PYE9"/>
<keyword evidence="1" id="KW-0732">Signal</keyword>
<feature type="domain" description="Solute-binding protein family 5" evidence="2">
    <location>
        <begin position="270"/>
        <end position="541"/>
    </location>
</feature>
<dbReference type="CDD" id="cd00995">
    <property type="entry name" value="PBP2_NikA_DppA_OppA_like"/>
    <property type="match status" value="1"/>
</dbReference>
<dbReference type="Gene3D" id="3.40.190.10">
    <property type="entry name" value="Periplasmic binding protein-like II"/>
    <property type="match status" value="1"/>
</dbReference>
<gene>
    <name evidence="3" type="ORF">SAMN04488561_6963</name>
</gene>
<dbReference type="Pfam" id="PF00496">
    <property type="entry name" value="SBP_bac_5"/>
    <property type="match status" value="1"/>
</dbReference>
<dbReference type="STRING" id="561176.SAMN04488561_6963"/>
<reference evidence="4" key="1">
    <citation type="submission" date="2016-10" db="EMBL/GenBank/DDBJ databases">
        <authorList>
            <person name="Varghese N."/>
            <person name="Submissions S."/>
        </authorList>
    </citation>
    <scope>NUCLEOTIDE SEQUENCE [LARGE SCALE GENOMIC DNA]</scope>
    <source>
        <strain evidence="4">DSM 45237</strain>
    </source>
</reference>
<dbReference type="PROSITE" id="PS51257">
    <property type="entry name" value="PROKAR_LIPOPROTEIN"/>
    <property type="match status" value="1"/>
</dbReference>
<name>A0A1H5PYE9_9ACTN</name>
<proteinExistence type="predicted"/>
<dbReference type="RefSeq" id="WP_069111353.1">
    <property type="nucleotide sequence ID" value="NZ_FNUC01000004.1"/>
</dbReference>
<dbReference type="EMBL" id="FNUC01000004">
    <property type="protein sequence ID" value="SEF18892.1"/>
    <property type="molecule type" value="Genomic_DNA"/>
</dbReference>
<dbReference type="Gene3D" id="3.10.105.10">
    <property type="entry name" value="Dipeptide-binding Protein, Domain 3"/>
    <property type="match status" value="2"/>
</dbReference>
<dbReference type="GO" id="GO:0015833">
    <property type="term" value="P:peptide transport"/>
    <property type="evidence" value="ECO:0007669"/>
    <property type="project" value="TreeGrafter"/>
</dbReference>
<keyword evidence="4" id="KW-1185">Reference proteome</keyword>
<feature type="chain" id="PRO_5039451632" evidence="1">
    <location>
        <begin position="21"/>
        <end position="556"/>
    </location>
</feature>
<dbReference type="SUPFAM" id="SSF53850">
    <property type="entry name" value="Periplasmic binding protein-like II"/>
    <property type="match status" value="2"/>
</dbReference>
<dbReference type="InterPro" id="IPR000914">
    <property type="entry name" value="SBP_5_dom"/>
</dbReference>
<dbReference type="OrthoDB" id="9764591at2"/>
<organism evidence="3 4">
    <name type="scientific">Jiangella alba</name>
    <dbReference type="NCBI Taxonomy" id="561176"/>
    <lineage>
        <taxon>Bacteria</taxon>
        <taxon>Bacillati</taxon>
        <taxon>Actinomycetota</taxon>
        <taxon>Actinomycetes</taxon>
        <taxon>Jiangellales</taxon>
        <taxon>Jiangellaceae</taxon>
        <taxon>Jiangella</taxon>
    </lineage>
</organism>
<protein>
    <submittedName>
        <fullName evidence="3">Peptide/nickel transport system substrate-binding protein</fullName>
    </submittedName>
</protein>
<dbReference type="Proteomes" id="UP000181980">
    <property type="component" value="Unassembled WGS sequence"/>
</dbReference>
<accession>A0A1H5PYE9</accession>
<dbReference type="GO" id="GO:1904680">
    <property type="term" value="F:peptide transmembrane transporter activity"/>
    <property type="evidence" value="ECO:0007669"/>
    <property type="project" value="TreeGrafter"/>
</dbReference>
<evidence type="ECO:0000256" key="1">
    <source>
        <dbReference type="SAM" id="SignalP"/>
    </source>
</evidence>
<evidence type="ECO:0000313" key="4">
    <source>
        <dbReference type="Proteomes" id="UP000181980"/>
    </source>
</evidence>